<organism evidence="2 3">
    <name type="scientific">Trametes coccinea (strain BRFM310)</name>
    <name type="common">Pycnoporus coccineus</name>
    <dbReference type="NCBI Taxonomy" id="1353009"/>
    <lineage>
        <taxon>Eukaryota</taxon>
        <taxon>Fungi</taxon>
        <taxon>Dikarya</taxon>
        <taxon>Basidiomycota</taxon>
        <taxon>Agaricomycotina</taxon>
        <taxon>Agaricomycetes</taxon>
        <taxon>Polyporales</taxon>
        <taxon>Polyporaceae</taxon>
        <taxon>Trametes</taxon>
    </lineage>
</organism>
<feature type="region of interest" description="Disordered" evidence="1">
    <location>
        <begin position="16"/>
        <end position="36"/>
    </location>
</feature>
<name>A0A1Y2IZD1_TRAC3</name>
<evidence type="ECO:0000313" key="2">
    <source>
        <dbReference type="EMBL" id="OSD06476.1"/>
    </source>
</evidence>
<dbReference type="AlphaFoldDB" id="A0A1Y2IZD1"/>
<gene>
    <name evidence="2" type="ORF">PYCCODRAFT_936844</name>
</gene>
<keyword evidence="3" id="KW-1185">Reference proteome</keyword>
<proteinExistence type="predicted"/>
<accession>A0A1Y2IZD1</accession>
<protein>
    <submittedName>
        <fullName evidence="2">Uncharacterized protein</fullName>
    </submittedName>
</protein>
<dbReference type="EMBL" id="KZ084090">
    <property type="protein sequence ID" value="OSD06476.1"/>
    <property type="molecule type" value="Genomic_DNA"/>
</dbReference>
<reference evidence="2 3" key="1">
    <citation type="journal article" date="2015" name="Biotechnol. Biofuels">
        <title>Enhanced degradation of softwood versus hardwood by the white-rot fungus Pycnoporus coccineus.</title>
        <authorList>
            <person name="Couturier M."/>
            <person name="Navarro D."/>
            <person name="Chevret D."/>
            <person name="Henrissat B."/>
            <person name="Piumi F."/>
            <person name="Ruiz-Duenas F.J."/>
            <person name="Martinez A.T."/>
            <person name="Grigoriev I.V."/>
            <person name="Riley R."/>
            <person name="Lipzen A."/>
            <person name="Berrin J.G."/>
            <person name="Master E.R."/>
            <person name="Rosso M.N."/>
        </authorList>
    </citation>
    <scope>NUCLEOTIDE SEQUENCE [LARGE SCALE GENOMIC DNA]</scope>
    <source>
        <strain evidence="2 3">BRFM310</strain>
    </source>
</reference>
<sequence>MPWRASNHRSCLSWRRRPRGAQQVAQRGTAAASFRPEPPPTCPCLLLTIFYRNLRHAGSHDLPLPQYQTRRPGARAGRLGESVPNENGFAQLTVTLRPPTVSGMRVLLCFHRFGFFTGREKIITLGGVLRISESAALSLQVAPSPFGHGSFSAHPCALGSAVGGQ</sequence>
<evidence type="ECO:0000313" key="3">
    <source>
        <dbReference type="Proteomes" id="UP000193067"/>
    </source>
</evidence>
<dbReference type="Proteomes" id="UP000193067">
    <property type="component" value="Unassembled WGS sequence"/>
</dbReference>
<evidence type="ECO:0000256" key="1">
    <source>
        <dbReference type="SAM" id="MobiDB-lite"/>
    </source>
</evidence>